<dbReference type="NCBIfam" id="NF040712">
    <property type="entry name" value="SepH"/>
    <property type="match status" value="1"/>
</dbReference>
<dbReference type="EMBL" id="CAFABF010000048">
    <property type="protein sequence ID" value="CAB4830239.1"/>
    <property type="molecule type" value="Genomic_DNA"/>
</dbReference>
<dbReference type="InterPro" id="IPR021421">
    <property type="entry name" value="DUF3071"/>
</dbReference>
<evidence type="ECO:0000313" key="3">
    <source>
        <dbReference type="EMBL" id="CAB4830239.1"/>
    </source>
</evidence>
<reference evidence="2" key="1">
    <citation type="submission" date="2020-05" db="EMBL/GenBank/DDBJ databases">
        <authorList>
            <person name="Chiriac C."/>
            <person name="Salcher M."/>
            <person name="Ghai R."/>
            <person name="Kavagutti S V."/>
        </authorList>
    </citation>
    <scope>NUCLEOTIDE SEQUENCE</scope>
</reference>
<sequence length="259" mass="29209">MTELRFIGKSDEGTHINLHDSDGNEFTVRISDALKSSVNQPHLISVPEQEVETISVKEIQRRLRAGELADELARENNISLEKIERFSGPILQERIYIIDQAQQIAIRKEGGRDPVSLLGVVVSRLAPRNVDLSDLSWDTWRLEDGTWTVELHYPNANGHGVAQWNFDPTRRVVVSLDENARWMMGDEPTPRPIVAPGLVYSDSPHPTMRHEETSEPEVPRLAVIREAPDNDAARDGVVARAKVPSWDEIMFGIKPTEDQ</sequence>
<accession>A0A6J6MC22</accession>
<dbReference type="InterPro" id="IPR047682">
    <property type="entry name" value="SepH-like"/>
</dbReference>
<dbReference type="AlphaFoldDB" id="A0A6J6MC22"/>
<dbReference type="EMBL" id="CAEZXG010000002">
    <property type="protein sequence ID" value="CAB4671751.1"/>
    <property type="molecule type" value="Genomic_DNA"/>
</dbReference>
<evidence type="ECO:0000313" key="2">
    <source>
        <dbReference type="EMBL" id="CAB4671751.1"/>
    </source>
</evidence>
<dbReference type="Pfam" id="PF11268">
    <property type="entry name" value="DUF3071"/>
    <property type="match status" value="1"/>
</dbReference>
<protein>
    <submittedName>
        <fullName evidence="2">Unannotated protein</fullName>
    </submittedName>
</protein>
<feature type="domain" description="DUF3071" evidence="1">
    <location>
        <begin position="1"/>
        <end position="166"/>
    </location>
</feature>
<gene>
    <name evidence="2" type="ORF">UFOPK2359_00056</name>
    <name evidence="3" type="ORF">UFOPK3167_00935</name>
</gene>
<proteinExistence type="predicted"/>
<name>A0A6J6MC22_9ZZZZ</name>
<organism evidence="2">
    <name type="scientific">freshwater metagenome</name>
    <dbReference type="NCBI Taxonomy" id="449393"/>
    <lineage>
        <taxon>unclassified sequences</taxon>
        <taxon>metagenomes</taxon>
        <taxon>ecological metagenomes</taxon>
    </lineage>
</organism>
<evidence type="ECO:0000259" key="1">
    <source>
        <dbReference type="Pfam" id="PF11268"/>
    </source>
</evidence>